<evidence type="ECO:0000256" key="6">
    <source>
        <dbReference type="ARBA" id="ARBA00023187"/>
    </source>
</evidence>
<keyword evidence="5 8" id="KW-0747">Spliceosome</keyword>
<name>A0A0L0SCK1_ALLM3</name>
<comment type="similarity">
    <text evidence="2 8">Belongs to the SYF2 family.</text>
</comment>
<dbReference type="Proteomes" id="UP000054350">
    <property type="component" value="Unassembled WGS sequence"/>
</dbReference>
<feature type="compositionally biased region" description="Polar residues" evidence="9">
    <location>
        <begin position="1"/>
        <end position="16"/>
    </location>
</feature>
<evidence type="ECO:0000256" key="3">
    <source>
        <dbReference type="ARBA" id="ARBA00014745"/>
    </source>
</evidence>
<evidence type="ECO:0000256" key="7">
    <source>
        <dbReference type="ARBA" id="ARBA00023242"/>
    </source>
</evidence>
<comment type="subunit">
    <text evidence="8">May be part of a spliceosome complex.</text>
</comment>
<comment type="subcellular location">
    <subcellularLocation>
        <location evidence="1 8">Nucleus</location>
    </subcellularLocation>
</comment>
<reference evidence="10 11" key="1">
    <citation type="submission" date="2009-11" db="EMBL/GenBank/DDBJ databases">
        <title>Annotation of Allomyces macrogynus ATCC 38327.</title>
        <authorList>
            <consortium name="The Broad Institute Genome Sequencing Platform"/>
            <person name="Russ C."/>
            <person name="Cuomo C."/>
            <person name="Burger G."/>
            <person name="Gray M.W."/>
            <person name="Holland P.W.H."/>
            <person name="King N."/>
            <person name="Lang F.B.F."/>
            <person name="Roger A.J."/>
            <person name="Ruiz-Trillo I."/>
            <person name="Young S.K."/>
            <person name="Zeng Q."/>
            <person name="Gargeya S."/>
            <person name="Fitzgerald M."/>
            <person name="Haas B."/>
            <person name="Abouelleil A."/>
            <person name="Alvarado L."/>
            <person name="Arachchi H.M."/>
            <person name="Berlin A."/>
            <person name="Chapman S.B."/>
            <person name="Gearin G."/>
            <person name="Goldberg J."/>
            <person name="Griggs A."/>
            <person name="Gujja S."/>
            <person name="Hansen M."/>
            <person name="Heiman D."/>
            <person name="Howarth C."/>
            <person name="Larimer J."/>
            <person name="Lui A."/>
            <person name="MacDonald P.J.P."/>
            <person name="McCowen C."/>
            <person name="Montmayeur A."/>
            <person name="Murphy C."/>
            <person name="Neiman D."/>
            <person name="Pearson M."/>
            <person name="Priest M."/>
            <person name="Roberts A."/>
            <person name="Saif S."/>
            <person name="Shea T."/>
            <person name="Sisk P."/>
            <person name="Stolte C."/>
            <person name="Sykes S."/>
            <person name="Wortman J."/>
            <person name="Nusbaum C."/>
            <person name="Birren B."/>
        </authorList>
    </citation>
    <scope>NUCLEOTIDE SEQUENCE [LARGE SCALE GENOMIC DNA]</scope>
    <source>
        <strain evidence="10 11">ATCC 38327</strain>
    </source>
</reference>
<feature type="compositionally biased region" description="Polar residues" evidence="9">
    <location>
        <begin position="53"/>
        <end position="67"/>
    </location>
</feature>
<feature type="compositionally biased region" description="Low complexity" evidence="9">
    <location>
        <begin position="33"/>
        <end position="49"/>
    </location>
</feature>
<keyword evidence="6 8" id="KW-0508">mRNA splicing</keyword>
<evidence type="ECO:0000313" key="11">
    <source>
        <dbReference type="Proteomes" id="UP000054350"/>
    </source>
</evidence>
<dbReference type="OrthoDB" id="199717at2759"/>
<dbReference type="GO" id="GO:0005681">
    <property type="term" value="C:spliceosomal complex"/>
    <property type="evidence" value="ECO:0007669"/>
    <property type="project" value="UniProtKB-KW"/>
</dbReference>
<dbReference type="VEuPathDB" id="FungiDB:AMAG_05539"/>
<feature type="region of interest" description="Disordered" evidence="9">
    <location>
        <begin position="1"/>
        <end position="91"/>
    </location>
</feature>
<evidence type="ECO:0000313" key="10">
    <source>
        <dbReference type="EMBL" id="KNE60115.1"/>
    </source>
</evidence>
<feature type="compositionally biased region" description="Polar residues" evidence="9">
    <location>
        <begin position="76"/>
        <end position="91"/>
    </location>
</feature>
<protein>
    <recommendedName>
        <fullName evidence="3 8">Pre-mRNA-splicing factor SYF2</fullName>
    </recommendedName>
</protein>
<evidence type="ECO:0000256" key="1">
    <source>
        <dbReference type="ARBA" id="ARBA00004123"/>
    </source>
</evidence>
<dbReference type="EMBL" id="GG745335">
    <property type="protein sequence ID" value="KNE60115.1"/>
    <property type="molecule type" value="Genomic_DNA"/>
</dbReference>
<feature type="region of interest" description="Disordered" evidence="9">
    <location>
        <begin position="104"/>
        <end position="157"/>
    </location>
</feature>
<keyword evidence="11" id="KW-1185">Reference proteome</keyword>
<gene>
    <name evidence="10" type="ORF">AMAG_05539</name>
</gene>
<sequence length="206" mass="22515">MTTRPAIPSATTMTTVHQDRPPLLDQQHPSKMTTPWRTRTRTTGSTRLRANPRCSSTASPSSRNCASACTKPRLTTARTLSPSKTASACRTPCSASSSVTARRRWRCSKSATSRPPAKTTTASRICPTRSRTSRPGRSGRAKKRERENSHMTDLNQAAQKKYKRMIADLKPDLAAYEEQRATAELSGTADAFYGDANALDVSSKPT</sequence>
<evidence type="ECO:0000256" key="9">
    <source>
        <dbReference type="SAM" id="MobiDB-lite"/>
    </source>
</evidence>
<reference evidence="11" key="2">
    <citation type="submission" date="2009-11" db="EMBL/GenBank/DDBJ databases">
        <title>The Genome Sequence of Allomyces macrogynus strain ATCC 38327.</title>
        <authorList>
            <consortium name="The Broad Institute Genome Sequencing Platform"/>
            <person name="Russ C."/>
            <person name="Cuomo C."/>
            <person name="Shea T."/>
            <person name="Young S.K."/>
            <person name="Zeng Q."/>
            <person name="Koehrsen M."/>
            <person name="Haas B."/>
            <person name="Borodovsky M."/>
            <person name="Guigo R."/>
            <person name="Alvarado L."/>
            <person name="Berlin A."/>
            <person name="Borenstein D."/>
            <person name="Chen Z."/>
            <person name="Engels R."/>
            <person name="Freedman E."/>
            <person name="Gellesch M."/>
            <person name="Goldberg J."/>
            <person name="Griggs A."/>
            <person name="Gujja S."/>
            <person name="Heiman D."/>
            <person name="Hepburn T."/>
            <person name="Howarth C."/>
            <person name="Jen D."/>
            <person name="Larson L."/>
            <person name="Lewis B."/>
            <person name="Mehta T."/>
            <person name="Park D."/>
            <person name="Pearson M."/>
            <person name="Roberts A."/>
            <person name="Saif S."/>
            <person name="Shenoy N."/>
            <person name="Sisk P."/>
            <person name="Stolte C."/>
            <person name="Sykes S."/>
            <person name="Walk T."/>
            <person name="White J."/>
            <person name="Yandava C."/>
            <person name="Burger G."/>
            <person name="Gray M.W."/>
            <person name="Holland P.W.H."/>
            <person name="King N."/>
            <person name="Lang F.B.F."/>
            <person name="Roger A.J."/>
            <person name="Ruiz-Trillo I."/>
            <person name="Lander E."/>
            <person name="Nusbaum C."/>
        </authorList>
    </citation>
    <scope>NUCLEOTIDE SEQUENCE [LARGE SCALE GENOMIC DNA]</scope>
    <source>
        <strain evidence="11">ATCC 38327</strain>
    </source>
</reference>
<feature type="compositionally biased region" description="Basic residues" evidence="9">
    <location>
        <begin position="131"/>
        <end position="143"/>
    </location>
</feature>
<evidence type="ECO:0000256" key="5">
    <source>
        <dbReference type="ARBA" id="ARBA00022728"/>
    </source>
</evidence>
<keyword evidence="4 8" id="KW-0507">mRNA processing</keyword>
<dbReference type="InterPro" id="IPR013260">
    <property type="entry name" value="mRNA_splic_SYF2"/>
</dbReference>
<evidence type="ECO:0000256" key="8">
    <source>
        <dbReference type="RuleBase" id="RU367148"/>
    </source>
</evidence>
<accession>A0A0L0SCK1</accession>
<comment type="function">
    <text evidence="8">Involved in pre-mRNA splicing.</text>
</comment>
<evidence type="ECO:0000256" key="4">
    <source>
        <dbReference type="ARBA" id="ARBA00022664"/>
    </source>
</evidence>
<feature type="compositionally biased region" description="Polar residues" evidence="9">
    <location>
        <begin position="109"/>
        <end position="123"/>
    </location>
</feature>
<dbReference type="Pfam" id="PF08231">
    <property type="entry name" value="SYF2"/>
    <property type="match status" value="1"/>
</dbReference>
<dbReference type="GO" id="GO:0000398">
    <property type="term" value="P:mRNA splicing, via spliceosome"/>
    <property type="evidence" value="ECO:0007669"/>
    <property type="project" value="UniProtKB-UniRule"/>
</dbReference>
<organism evidence="10 11">
    <name type="scientific">Allomyces macrogynus (strain ATCC 38327)</name>
    <name type="common">Allomyces javanicus var. macrogynus</name>
    <dbReference type="NCBI Taxonomy" id="578462"/>
    <lineage>
        <taxon>Eukaryota</taxon>
        <taxon>Fungi</taxon>
        <taxon>Fungi incertae sedis</taxon>
        <taxon>Blastocladiomycota</taxon>
        <taxon>Blastocladiomycetes</taxon>
        <taxon>Blastocladiales</taxon>
        <taxon>Blastocladiaceae</taxon>
        <taxon>Allomyces</taxon>
    </lineage>
</organism>
<proteinExistence type="inferred from homology"/>
<keyword evidence="7 8" id="KW-0539">Nucleus</keyword>
<evidence type="ECO:0000256" key="2">
    <source>
        <dbReference type="ARBA" id="ARBA00010028"/>
    </source>
</evidence>
<dbReference type="AlphaFoldDB" id="A0A0L0SCK1"/>